<evidence type="ECO:0000313" key="3">
    <source>
        <dbReference type="Proteomes" id="UP001221757"/>
    </source>
</evidence>
<feature type="region of interest" description="Disordered" evidence="1">
    <location>
        <begin position="1"/>
        <end position="47"/>
    </location>
</feature>
<keyword evidence="3" id="KW-1185">Reference proteome</keyword>
<organism evidence="2 3">
    <name type="scientific">Mycena rosella</name>
    <name type="common">Pink bonnet</name>
    <name type="synonym">Agaricus rosellus</name>
    <dbReference type="NCBI Taxonomy" id="1033263"/>
    <lineage>
        <taxon>Eukaryota</taxon>
        <taxon>Fungi</taxon>
        <taxon>Dikarya</taxon>
        <taxon>Basidiomycota</taxon>
        <taxon>Agaricomycotina</taxon>
        <taxon>Agaricomycetes</taxon>
        <taxon>Agaricomycetidae</taxon>
        <taxon>Agaricales</taxon>
        <taxon>Marasmiineae</taxon>
        <taxon>Mycenaceae</taxon>
        <taxon>Mycena</taxon>
    </lineage>
</organism>
<dbReference type="EMBL" id="JARKIE010000068">
    <property type="protein sequence ID" value="KAJ7689913.1"/>
    <property type="molecule type" value="Genomic_DNA"/>
</dbReference>
<gene>
    <name evidence="2" type="ORF">B0H17DRAFT_1134631</name>
</gene>
<protein>
    <submittedName>
        <fullName evidence="2">Uncharacterized protein</fullName>
    </submittedName>
</protein>
<name>A0AAD7DEP0_MYCRO</name>
<dbReference type="Proteomes" id="UP001221757">
    <property type="component" value="Unassembled WGS sequence"/>
</dbReference>
<evidence type="ECO:0000313" key="2">
    <source>
        <dbReference type="EMBL" id="KAJ7689913.1"/>
    </source>
</evidence>
<accession>A0AAD7DEP0</accession>
<reference evidence="2" key="1">
    <citation type="submission" date="2023-03" db="EMBL/GenBank/DDBJ databases">
        <title>Massive genome expansion in bonnet fungi (Mycena s.s.) driven by repeated elements and novel gene families across ecological guilds.</title>
        <authorList>
            <consortium name="Lawrence Berkeley National Laboratory"/>
            <person name="Harder C.B."/>
            <person name="Miyauchi S."/>
            <person name="Viragh M."/>
            <person name="Kuo A."/>
            <person name="Thoen E."/>
            <person name="Andreopoulos B."/>
            <person name="Lu D."/>
            <person name="Skrede I."/>
            <person name="Drula E."/>
            <person name="Henrissat B."/>
            <person name="Morin E."/>
            <person name="Kohler A."/>
            <person name="Barry K."/>
            <person name="LaButti K."/>
            <person name="Morin E."/>
            <person name="Salamov A."/>
            <person name="Lipzen A."/>
            <person name="Mereny Z."/>
            <person name="Hegedus B."/>
            <person name="Baldrian P."/>
            <person name="Stursova M."/>
            <person name="Weitz H."/>
            <person name="Taylor A."/>
            <person name="Grigoriev I.V."/>
            <person name="Nagy L.G."/>
            <person name="Martin F."/>
            <person name="Kauserud H."/>
        </authorList>
    </citation>
    <scope>NUCLEOTIDE SEQUENCE</scope>
    <source>
        <strain evidence="2">CBHHK067</strain>
    </source>
</reference>
<proteinExistence type="predicted"/>
<dbReference type="AlphaFoldDB" id="A0AAD7DEP0"/>
<comment type="caution">
    <text evidence="2">The sequence shown here is derived from an EMBL/GenBank/DDBJ whole genome shotgun (WGS) entry which is preliminary data.</text>
</comment>
<sequence length="341" mass="37663">MYPSHSFNNPFVVPQPDPWQHAQSHNVSRSSSSRPLPSPPDVTPRHGPYVFAVPGAPATPPGYQQQAFAPQGQYLPAMPQFAYSQLHAQQQQLAAQQYCEQEYQQHLPRLLCPQFVPPRVPHPPPFLTPAFGRPFPYVSAQPYQTAPPNPRVGIPASGSEFIAAVGPVPKVFPLTTTNWKETGKLALEQDNWREFSSKVENQLGMVPGMARFLHSNPDDPNTCPSMQLYPAHHRAWLETNTVVLSFLHNVLTVTERTHIAHCAIAADAWATLRYRHLTRGPAGQSSALKRFANISYASDPKTFAATTTLLMQMNEAIWQCAKPHAGDGALCPQLEAASGDR</sequence>
<evidence type="ECO:0000256" key="1">
    <source>
        <dbReference type="SAM" id="MobiDB-lite"/>
    </source>
</evidence>